<dbReference type="EMBL" id="CACRSL010000003">
    <property type="protein sequence ID" value="VYS91399.1"/>
    <property type="molecule type" value="Genomic_DNA"/>
</dbReference>
<evidence type="ECO:0000256" key="7">
    <source>
        <dbReference type="ARBA" id="ARBA00048263"/>
    </source>
</evidence>
<dbReference type="Gene3D" id="3.20.20.70">
    <property type="entry name" value="Aldolase class I"/>
    <property type="match status" value="1"/>
</dbReference>
<comment type="catalytic activity">
    <reaction evidence="7">
        <text>pyruvate + acetyl-CoA + H2O = (3R)-citramalate + CoA + H(+)</text>
        <dbReference type="Rhea" id="RHEA:19045"/>
        <dbReference type="ChEBI" id="CHEBI:15361"/>
        <dbReference type="ChEBI" id="CHEBI:15377"/>
        <dbReference type="ChEBI" id="CHEBI:15378"/>
        <dbReference type="ChEBI" id="CHEBI:30934"/>
        <dbReference type="ChEBI" id="CHEBI:57287"/>
        <dbReference type="ChEBI" id="CHEBI:57288"/>
        <dbReference type="EC" id="2.3.3.21"/>
    </reaction>
</comment>
<dbReference type="Gene3D" id="3.30.160.270">
    <property type="match status" value="1"/>
</dbReference>
<comment type="pathway">
    <text evidence="1">Amino-acid biosynthesis; L-isoleucine biosynthesis; 2-oxobutanoate from pyruvate: step 1/3.</text>
</comment>
<dbReference type="InterPro" id="IPR036230">
    <property type="entry name" value="LeuA_allosteric_dom_sf"/>
</dbReference>
<dbReference type="AlphaFoldDB" id="A0A6N2SEL3"/>
<dbReference type="PANTHER" id="PTHR43538:SF1">
    <property type="entry name" value="(R)-CITRAMALATE SYNTHASE"/>
    <property type="match status" value="1"/>
</dbReference>
<protein>
    <recommendedName>
        <fullName evidence="8">Citramalate synthase</fullName>
        <ecNumber evidence="8">2.3.3.21</ecNumber>
    </recommendedName>
</protein>
<keyword evidence="5 10" id="KW-0808">Transferase</keyword>
<sequence>MEKKIEIYDSTLRDGALGEGLQFSLEDRLEILKALDRLGILFIEGGNPAASKQDMEFFHQAKKLPLESARLVAYGGTRKSGVSANEDAGCQALLASGTDVVTIAGWSWDQAVRERLCVNLEENIRMIYDTIQFFKRHGKMVIFNAVHFFDGYKSNFGYAMEVMRNANEAGADRLVLCDSNGACFPHEVFSITQTVVREYGGKVGAHFHNDVGCAVANCTTAVRAGATQIQGNYLGLGERCGDVQLSVVIPNLQLKSGYSCIPNSKMELVTRVASFIAETANINIPANMPYLGRNAFAHKDIDSCGGKSAPSAHISPELVGNRRNVLLSEFIGKSGLLAAVQRLDPTITREEIQGKHLGNHIRAMEREGYQFESAVASLILMVVRELRPGKQPFELASAQIAGDPCRSDQPILAVVKVKRKGESILGAGEGKGTIDALASAFYQALGSWYPALQKIRIIDYKVRLLDTAPSGERSVRVAVTVCDGELTWCTLGISKDVLQASCQALQDALLYGCMQTEEQQETTVGSTPVKQ</sequence>
<dbReference type="PROSITE" id="PS00816">
    <property type="entry name" value="AIPM_HOMOCIT_SYNTH_2"/>
    <property type="match status" value="1"/>
</dbReference>
<dbReference type="EC" id="2.3.3.21" evidence="8"/>
<keyword evidence="3" id="KW-0028">Amino-acid biosynthesis</keyword>
<evidence type="ECO:0000256" key="6">
    <source>
        <dbReference type="ARBA" id="ARBA00023304"/>
    </source>
</evidence>
<evidence type="ECO:0000256" key="8">
    <source>
        <dbReference type="NCBIfam" id="TIGR00977"/>
    </source>
</evidence>
<evidence type="ECO:0000259" key="9">
    <source>
        <dbReference type="PROSITE" id="PS50991"/>
    </source>
</evidence>
<dbReference type="InterPro" id="IPR000891">
    <property type="entry name" value="PYR_CT"/>
</dbReference>
<dbReference type="UniPathway" id="UPA00047">
    <property type="reaction ID" value="UER00066"/>
</dbReference>
<dbReference type="NCBIfam" id="TIGR00977">
    <property type="entry name" value="citramal_synth"/>
    <property type="match status" value="1"/>
</dbReference>
<dbReference type="SMART" id="SM00917">
    <property type="entry name" value="LeuA_dimer"/>
    <property type="match status" value="1"/>
</dbReference>
<feature type="domain" description="Pyruvate carboxyltransferase" evidence="9">
    <location>
        <begin position="5"/>
        <end position="267"/>
    </location>
</feature>
<dbReference type="SUPFAM" id="SSF110921">
    <property type="entry name" value="2-isopropylmalate synthase LeuA, allosteric (dimerisation) domain"/>
    <property type="match status" value="1"/>
</dbReference>
<dbReference type="Pfam" id="PF00682">
    <property type="entry name" value="HMGL-like"/>
    <property type="match status" value="1"/>
</dbReference>
<dbReference type="GO" id="GO:0043714">
    <property type="term" value="F:(R)-citramalate synthase activity"/>
    <property type="evidence" value="ECO:0007669"/>
    <property type="project" value="UniProtKB-UniRule"/>
</dbReference>
<comment type="similarity">
    <text evidence="2">Belongs to the alpha-IPM synthase/homocitrate synthase family.</text>
</comment>
<evidence type="ECO:0000256" key="5">
    <source>
        <dbReference type="ARBA" id="ARBA00022679"/>
    </source>
</evidence>
<keyword evidence="10" id="KW-0012">Acyltransferase</keyword>
<dbReference type="GO" id="GO:0009097">
    <property type="term" value="P:isoleucine biosynthetic process"/>
    <property type="evidence" value="ECO:0007669"/>
    <property type="project" value="UniProtKB-UniRule"/>
</dbReference>
<reference evidence="10" key="1">
    <citation type="submission" date="2019-11" db="EMBL/GenBank/DDBJ databases">
        <authorList>
            <person name="Feng L."/>
        </authorList>
    </citation>
    <scope>NUCLEOTIDE SEQUENCE</scope>
    <source>
        <strain evidence="10">AundefinedLFYP135</strain>
    </source>
</reference>
<dbReference type="SUPFAM" id="SSF51569">
    <property type="entry name" value="Aldolase"/>
    <property type="match status" value="1"/>
</dbReference>
<dbReference type="PROSITE" id="PS50991">
    <property type="entry name" value="PYR_CT"/>
    <property type="match status" value="1"/>
</dbReference>
<dbReference type="PANTHER" id="PTHR43538">
    <property type="entry name" value="ALPHA-IPM SYNTHASE/HOMOCITRATE SYNTHASE"/>
    <property type="match status" value="1"/>
</dbReference>
<keyword evidence="4" id="KW-0412">Isoleucine biosynthesis</keyword>
<dbReference type="Pfam" id="PF08502">
    <property type="entry name" value="LeuA_dimer"/>
    <property type="match status" value="1"/>
</dbReference>
<evidence type="ECO:0000313" key="10">
    <source>
        <dbReference type="EMBL" id="VYS91399.1"/>
    </source>
</evidence>
<name>A0A6N2SEL3_9FIRM</name>
<evidence type="ECO:0000256" key="3">
    <source>
        <dbReference type="ARBA" id="ARBA00022605"/>
    </source>
</evidence>
<gene>
    <name evidence="10" type="primary">leuA</name>
    <name evidence="10" type="ORF">AULFYP135_00886</name>
</gene>
<keyword evidence="6" id="KW-0100">Branched-chain amino acid biosynthesis</keyword>
<organism evidence="10">
    <name type="scientific">uncultured Anaerotruncus sp</name>
    <dbReference type="NCBI Taxonomy" id="905011"/>
    <lineage>
        <taxon>Bacteria</taxon>
        <taxon>Bacillati</taxon>
        <taxon>Bacillota</taxon>
        <taxon>Clostridia</taxon>
        <taxon>Eubacteriales</taxon>
        <taxon>Oscillospiraceae</taxon>
        <taxon>Anaerotruncus</taxon>
        <taxon>environmental samples</taxon>
    </lineage>
</organism>
<accession>A0A6N2SEL3</accession>
<proteinExistence type="inferred from homology"/>
<evidence type="ECO:0000256" key="2">
    <source>
        <dbReference type="ARBA" id="ARBA00006154"/>
    </source>
</evidence>
<dbReference type="InterPro" id="IPR013709">
    <property type="entry name" value="2-isopropylmalate_synth_dimer"/>
</dbReference>
<evidence type="ECO:0000256" key="4">
    <source>
        <dbReference type="ARBA" id="ARBA00022624"/>
    </source>
</evidence>
<evidence type="ECO:0000256" key="1">
    <source>
        <dbReference type="ARBA" id="ARBA00004743"/>
    </source>
</evidence>
<dbReference type="GO" id="GO:0009098">
    <property type="term" value="P:L-leucine biosynthetic process"/>
    <property type="evidence" value="ECO:0007669"/>
    <property type="project" value="InterPro"/>
</dbReference>
<dbReference type="InterPro" id="IPR013785">
    <property type="entry name" value="Aldolase_TIM"/>
</dbReference>
<dbReference type="GO" id="GO:0003852">
    <property type="term" value="F:2-isopropylmalate synthase activity"/>
    <property type="evidence" value="ECO:0007669"/>
    <property type="project" value="InterPro"/>
</dbReference>
<dbReference type="InterPro" id="IPR002034">
    <property type="entry name" value="AIPM/Hcit_synth_CS"/>
</dbReference>
<dbReference type="InterPro" id="IPR005675">
    <property type="entry name" value="Citramal_synthase"/>
</dbReference>